<evidence type="ECO:0000313" key="4">
    <source>
        <dbReference type="Proteomes" id="UP000256345"/>
    </source>
</evidence>
<evidence type="ECO:0000313" key="1">
    <source>
        <dbReference type="EMBL" id="AKI99113.1"/>
    </source>
</evidence>
<dbReference type="Proteomes" id="UP000256345">
    <property type="component" value="Unassembled WGS sequence"/>
</dbReference>
<evidence type="ECO:0000313" key="3">
    <source>
        <dbReference type="Proteomes" id="UP000035579"/>
    </source>
</evidence>
<dbReference type="RefSeq" id="WP_047854296.1">
    <property type="nucleotide sequence ID" value="NZ_CP011509.1"/>
</dbReference>
<reference evidence="1 3" key="1">
    <citation type="submission" date="2015-05" db="EMBL/GenBank/DDBJ databases">
        <title>Genome assembly of Archangium gephyra DSM 2261.</title>
        <authorList>
            <person name="Sharma G."/>
            <person name="Subramanian S."/>
        </authorList>
    </citation>
    <scope>NUCLEOTIDE SEQUENCE [LARGE SCALE GENOMIC DNA]</scope>
    <source>
        <strain evidence="1 3">DSM 2261</strain>
    </source>
</reference>
<dbReference type="Proteomes" id="UP000035579">
    <property type="component" value="Chromosome"/>
</dbReference>
<gene>
    <name evidence="1" type="ORF">AA314_00740</name>
    <name evidence="2" type="ORF">ATI61_106491</name>
</gene>
<dbReference type="AlphaFoldDB" id="A0AAC8Q171"/>
<dbReference type="EMBL" id="QUMU01000006">
    <property type="protein sequence ID" value="REG31021.1"/>
    <property type="molecule type" value="Genomic_DNA"/>
</dbReference>
<name>A0AAC8Q171_9BACT</name>
<sequence>MSKWGQATFFRTSNLDALERAIRDLCLAEGLVAAPYVRRKRETWDRMQYGTGATSDRWALAIGVGQGGWTAVKTAPLELLAEPGPSGEHRLGILARVLQCEALHVSLYEGIAMAIVQAAPTGEVVLSGYTMDGPSFHGVEIAEEHLRPRIRYVDVPPSVHEALERSLSDGFDELLDRLGNPEWVDVPGALIKGEEVPSARVSSFVRPELDTMPPLGVTFAVEEHPLGTRYVLDGGVWVDDSTLDAANAEVGAAFVRKVARWLDMPVTLEPGVPRSVFCVRAAPSESVRRVGVETEVLSIGSREGAELLLHSARGVGIAELAERSPYQRRRLVDVLARALVGVRVNADTAYRGFKRVVTEPTPQAFGAFADERLVTAWWRRGRSAILIEGRELFELPGLCTAMAGMPGRVALALVTPSFVNGNSQGYGHDDAVVIVVIDVNTGEVQEVLRSGAGLTFGFTHLCFAGDVLGVRAERDRTPVIVTLDRGKWEEHPGDFPQWMREALRAPPTVDDLYSSYEVPILWAGPHAVVVGRTYERASLAVLDLHTKQRRPLFDSEGLEPLACSESGSRCLARGGARGLFAGSATPPRPPSR</sequence>
<evidence type="ECO:0000313" key="2">
    <source>
        <dbReference type="EMBL" id="REG31021.1"/>
    </source>
</evidence>
<reference evidence="2 4" key="2">
    <citation type="submission" date="2018-08" db="EMBL/GenBank/DDBJ databases">
        <title>Genomic Encyclopedia of Archaeal and Bacterial Type Strains, Phase II (KMG-II): from individual species to whole genera.</title>
        <authorList>
            <person name="Goeker M."/>
        </authorList>
    </citation>
    <scope>NUCLEOTIDE SEQUENCE [LARGE SCALE GENOMIC DNA]</scope>
    <source>
        <strain evidence="2 4">DSM 2261</strain>
    </source>
</reference>
<dbReference type="EMBL" id="CP011509">
    <property type="protein sequence ID" value="AKI99113.1"/>
    <property type="molecule type" value="Genomic_DNA"/>
</dbReference>
<protein>
    <submittedName>
        <fullName evidence="1">Uncharacterized protein</fullName>
    </submittedName>
</protein>
<organism evidence="1 3">
    <name type="scientific">Archangium gephyra</name>
    <dbReference type="NCBI Taxonomy" id="48"/>
    <lineage>
        <taxon>Bacteria</taxon>
        <taxon>Pseudomonadati</taxon>
        <taxon>Myxococcota</taxon>
        <taxon>Myxococcia</taxon>
        <taxon>Myxococcales</taxon>
        <taxon>Cystobacterineae</taxon>
        <taxon>Archangiaceae</taxon>
        <taxon>Archangium</taxon>
    </lineage>
</organism>
<accession>A0AAC8Q171</accession>
<proteinExistence type="predicted"/>
<dbReference type="KEGG" id="age:AA314_00740"/>
<keyword evidence="4" id="KW-1185">Reference proteome</keyword>